<keyword evidence="4" id="KW-0677">Repeat</keyword>
<comment type="caution">
    <text evidence="8">The sequence shown here is derived from an EMBL/GenBank/DDBJ whole genome shotgun (WGS) entry which is preliminary data.</text>
</comment>
<dbReference type="PANTHER" id="PTHR43724:SF1">
    <property type="entry name" value="PYRUVATE SYNTHASE SUBUNIT PORD"/>
    <property type="match status" value="1"/>
</dbReference>
<sequence>MAKETGICSWKELALGTAILTPGNASELKTGDWRSMRPVVDYEKCVKCGRCYILCPDMVYSPRDDGYYELNYYYCKGCGICAHECPKGAIEMVEEER</sequence>
<organism evidence="8">
    <name type="scientific">Thermodesulforhabdus norvegica</name>
    <dbReference type="NCBI Taxonomy" id="39841"/>
    <lineage>
        <taxon>Bacteria</taxon>
        <taxon>Pseudomonadati</taxon>
        <taxon>Thermodesulfobacteriota</taxon>
        <taxon>Syntrophobacteria</taxon>
        <taxon>Syntrophobacterales</taxon>
        <taxon>Thermodesulforhabdaceae</taxon>
        <taxon>Thermodesulforhabdus</taxon>
    </lineage>
</organism>
<keyword evidence="3" id="KW-0479">Metal-binding</keyword>
<keyword evidence="5" id="KW-0408">Iron</keyword>
<dbReference type="NCBIfam" id="TIGR02179">
    <property type="entry name" value="PorD_KorD"/>
    <property type="match status" value="1"/>
</dbReference>
<proteinExistence type="predicted"/>
<feature type="domain" description="4Fe-4S ferredoxin-type" evidence="7">
    <location>
        <begin position="66"/>
        <end position="95"/>
    </location>
</feature>
<dbReference type="InterPro" id="IPR011898">
    <property type="entry name" value="PorD_KorD"/>
</dbReference>
<dbReference type="InterPro" id="IPR017900">
    <property type="entry name" value="4Fe4S_Fe_S_CS"/>
</dbReference>
<protein>
    <submittedName>
        <fullName evidence="8">Pyruvate ferredoxin oxidoreductase</fullName>
    </submittedName>
</protein>
<evidence type="ECO:0000256" key="1">
    <source>
        <dbReference type="ARBA" id="ARBA00001966"/>
    </source>
</evidence>
<gene>
    <name evidence="8" type="ORF">ENG14_01250</name>
</gene>
<name>A0A7C0WRE3_9BACT</name>
<dbReference type="GO" id="GO:0016625">
    <property type="term" value="F:oxidoreductase activity, acting on the aldehyde or oxo group of donors, iron-sulfur protein as acceptor"/>
    <property type="evidence" value="ECO:0007669"/>
    <property type="project" value="InterPro"/>
</dbReference>
<evidence type="ECO:0000256" key="6">
    <source>
        <dbReference type="ARBA" id="ARBA00023014"/>
    </source>
</evidence>
<evidence type="ECO:0000259" key="7">
    <source>
        <dbReference type="PROSITE" id="PS51379"/>
    </source>
</evidence>
<dbReference type="InterPro" id="IPR017896">
    <property type="entry name" value="4Fe4S_Fe-S-bd"/>
</dbReference>
<evidence type="ECO:0000256" key="2">
    <source>
        <dbReference type="ARBA" id="ARBA00022485"/>
    </source>
</evidence>
<dbReference type="Gene3D" id="3.30.70.20">
    <property type="match status" value="1"/>
</dbReference>
<feature type="domain" description="4Fe-4S ferredoxin-type" evidence="7">
    <location>
        <begin position="36"/>
        <end position="65"/>
    </location>
</feature>
<evidence type="ECO:0000256" key="5">
    <source>
        <dbReference type="ARBA" id="ARBA00023004"/>
    </source>
</evidence>
<dbReference type="GO" id="GO:0046872">
    <property type="term" value="F:metal ion binding"/>
    <property type="evidence" value="ECO:0007669"/>
    <property type="project" value="UniProtKB-KW"/>
</dbReference>
<dbReference type="PROSITE" id="PS00198">
    <property type="entry name" value="4FE4S_FER_1"/>
    <property type="match status" value="1"/>
</dbReference>
<evidence type="ECO:0000313" key="8">
    <source>
        <dbReference type="EMBL" id="HDL89514.1"/>
    </source>
</evidence>
<dbReference type="EMBL" id="DQZW01000060">
    <property type="protein sequence ID" value="HDL89514.1"/>
    <property type="molecule type" value="Genomic_DNA"/>
</dbReference>
<dbReference type="SUPFAM" id="SSF54862">
    <property type="entry name" value="4Fe-4S ferredoxins"/>
    <property type="match status" value="1"/>
</dbReference>
<evidence type="ECO:0000256" key="4">
    <source>
        <dbReference type="ARBA" id="ARBA00022737"/>
    </source>
</evidence>
<dbReference type="AlphaFoldDB" id="A0A7C0WRE3"/>
<dbReference type="PROSITE" id="PS51379">
    <property type="entry name" value="4FE4S_FER_2"/>
    <property type="match status" value="2"/>
</dbReference>
<dbReference type="PANTHER" id="PTHR43724">
    <property type="entry name" value="PYRUVATE SYNTHASE SUBUNIT PORD"/>
    <property type="match status" value="1"/>
</dbReference>
<dbReference type="Proteomes" id="UP000886355">
    <property type="component" value="Unassembled WGS sequence"/>
</dbReference>
<evidence type="ECO:0000256" key="3">
    <source>
        <dbReference type="ARBA" id="ARBA00022723"/>
    </source>
</evidence>
<keyword evidence="6" id="KW-0411">Iron-sulfur</keyword>
<dbReference type="GO" id="GO:0051539">
    <property type="term" value="F:4 iron, 4 sulfur cluster binding"/>
    <property type="evidence" value="ECO:0007669"/>
    <property type="project" value="UniProtKB-KW"/>
</dbReference>
<accession>A0A7C0WRE3</accession>
<keyword evidence="2" id="KW-0004">4Fe-4S</keyword>
<reference evidence="8" key="1">
    <citation type="journal article" date="2020" name="mSystems">
        <title>Genome- and Community-Level Interaction Insights into Carbon Utilization and Element Cycling Functions of Hydrothermarchaeota in Hydrothermal Sediment.</title>
        <authorList>
            <person name="Zhou Z."/>
            <person name="Liu Y."/>
            <person name="Xu W."/>
            <person name="Pan J."/>
            <person name="Luo Z.H."/>
            <person name="Li M."/>
        </authorList>
    </citation>
    <scope>NUCLEOTIDE SEQUENCE [LARGE SCALE GENOMIC DNA]</scope>
    <source>
        <strain evidence="8">HyVt-19</strain>
    </source>
</reference>
<keyword evidence="8" id="KW-0670">Pyruvate</keyword>
<dbReference type="Pfam" id="PF14697">
    <property type="entry name" value="Fer4_21"/>
    <property type="match status" value="1"/>
</dbReference>
<comment type="cofactor">
    <cofactor evidence="1">
        <name>[4Fe-4S] cluster</name>
        <dbReference type="ChEBI" id="CHEBI:49883"/>
    </cofactor>
</comment>